<evidence type="ECO:0000259" key="1">
    <source>
        <dbReference type="PROSITE" id="PS50943"/>
    </source>
</evidence>
<dbReference type="Pfam" id="PF01381">
    <property type="entry name" value="HTH_3"/>
    <property type="match status" value="1"/>
</dbReference>
<evidence type="ECO:0000313" key="2">
    <source>
        <dbReference type="EMBL" id="MPM69708.1"/>
    </source>
</evidence>
<dbReference type="CDD" id="cd00093">
    <property type="entry name" value="HTH_XRE"/>
    <property type="match status" value="1"/>
</dbReference>
<comment type="caution">
    <text evidence="2">The sequence shown here is derived from an EMBL/GenBank/DDBJ whole genome shotgun (WGS) entry which is preliminary data.</text>
</comment>
<feature type="domain" description="HTH cro/C1-type" evidence="1">
    <location>
        <begin position="13"/>
        <end position="67"/>
    </location>
</feature>
<dbReference type="InterPro" id="IPR017507">
    <property type="entry name" value="Tscrpt_reg_HipB-like"/>
</dbReference>
<dbReference type="GO" id="GO:0003677">
    <property type="term" value="F:DNA binding"/>
    <property type="evidence" value="ECO:0007669"/>
    <property type="project" value="InterPro"/>
</dbReference>
<dbReference type="NCBIfam" id="TIGR03070">
    <property type="entry name" value="couple_hipB"/>
    <property type="match status" value="1"/>
</dbReference>
<sequence length="77" mass="8790">MSGRKRNPLSLFVKQQRKLHKMTQQDLADRAGVGIRFIRELEGGKPTLRMDKVNIVLDLFGHALAPVSYSDLKKQEN</sequence>
<dbReference type="SUPFAM" id="SSF47413">
    <property type="entry name" value="lambda repressor-like DNA-binding domains"/>
    <property type="match status" value="1"/>
</dbReference>
<dbReference type="Gene3D" id="1.10.260.40">
    <property type="entry name" value="lambda repressor-like DNA-binding domains"/>
    <property type="match status" value="1"/>
</dbReference>
<proteinExistence type="predicted"/>
<dbReference type="EMBL" id="VSSQ01023028">
    <property type="protein sequence ID" value="MPM69708.1"/>
    <property type="molecule type" value="Genomic_DNA"/>
</dbReference>
<gene>
    <name evidence="2" type="ORF">SDC9_116656</name>
</gene>
<protein>
    <recommendedName>
        <fullName evidence="1">HTH cro/C1-type domain-containing protein</fullName>
    </recommendedName>
</protein>
<dbReference type="InterPro" id="IPR010982">
    <property type="entry name" value="Lambda_DNA-bd_dom_sf"/>
</dbReference>
<reference evidence="2" key="1">
    <citation type="submission" date="2019-08" db="EMBL/GenBank/DDBJ databases">
        <authorList>
            <person name="Kucharzyk K."/>
            <person name="Murdoch R.W."/>
            <person name="Higgins S."/>
            <person name="Loffler F."/>
        </authorList>
    </citation>
    <scope>NUCLEOTIDE SEQUENCE</scope>
</reference>
<dbReference type="InterPro" id="IPR001387">
    <property type="entry name" value="Cro/C1-type_HTH"/>
</dbReference>
<dbReference type="PROSITE" id="PS50943">
    <property type="entry name" value="HTH_CROC1"/>
    <property type="match status" value="1"/>
</dbReference>
<dbReference type="AlphaFoldDB" id="A0A645BX82"/>
<name>A0A645BX82_9ZZZZ</name>
<accession>A0A645BX82</accession>
<organism evidence="2">
    <name type="scientific">bioreactor metagenome</name>
    <dbReference type="NCBI Taxonomy" id="1076179"/>
    <lineage>
        <taxon>unclassified sequences</taxon>
        <taxon>metagenomes</taxon>
        <taxon>ecological metagenomes</taxon>
    </lineage>
</organism>
<dbReference type="SMART" id="SM00530">
    <property type="entry name" value="HTH_XRE"/>
    <property type="match status" value="1"/>
</dbReference>